<organism evidence="8 9">
    <name type="scientific">Desulfurobacterium pacificum</name>
    <dbReference type="NCBI Taxonomy" id="240166"/>
    <lineage>
        <taxon>Bacteria</taxon>
        <taxon>Pseudomonadati</taxon>
        <taxon>Aquificota</taxon>
        <taxon>Aquificia</taxon>
        <taxon>Desulfurobacteriales</taxon>
        <taxon>Desulfurobacteriaceae</taxon>
        <taxon>Desulfurobacterium</taxon>
    </lineage>
</organism>
<name>A0ABY1NIB6_9BACT</name>
<feature type="site" description="Important for catalytic activity" evidence="7">
    <location>
        <position position="214"/>
    </location>
</feature>
<evidence type="ECO:0000313" key="8">
    <source>
        <dbReference type="EMBL" id="SMP10602.1"/>
    </source>
</evidence>
<dbReference type="HAMAP" id="MF_02065">
    <property type="entry name" value="MltG"/>
    <property type="match status" value="1"/>
</dbReference>
<evidence type="ECO:0000256" key="1">
    <source>
        <dbReference type="ARBA" id="ARBA00022475"/>
    </source>
</evidence>
<keyword evidence="9" id="KW-1185">Reference proteome</keyword>
<evidence type="ECO:0000256" key="7">
    <source>
        <dbReference type="HAMAP-Rule" id="MF_02065"/>
    </source>
</evidence>
<keyword evidence="5 7" id="KW-0456">Lyase</keyword>
<evidence type="ECO:0000256" key="5">
    <source>
        <dbReference type="ARBA" id="ARBA00023239"/>
    </source>
</evidence>
<dbReference type="RefSeq" id="WP_283400313.1">
    <property type="nucleotide sequence ID" value="NZ_FXUB01000002.1"/>
</dbReference>
<keyword evidence="4 7" id="KW-0472">Membrane</keyword>
<comment type="similarity">
    <text evidence="7">Belongs to the transglycosylase MltG family.</text>
</comment>
<keyword evidence="2 7" id="KW-0812">Transmembrane</keyword>
<evidence type="ECO:0000256" key="3">
    <source>
        <dbReference type="ARBA" id="ARBA00022989"/>
    </source>
</evidence>
<dbReference type="Pfam" id="PF02618">
    <property type="entry name" value="YceG"/>
    <property type="match status" value="1"/>
</dbReference>
<evidence type="ECO:0000256" key="6">
    <source>
        <dbReference type="ARBA" id="ARBA00023316"/>
    </source>
</evidence>
<comment type="catalytic activity">
    <reaction evidence="7">
        <text>a peptidoglycan chain = a peptidoglycan chain with N-acetyl-1,6-anhydromuramyl-[peptide] at the reducing end + a peptidoglycan chain with N-acetylglucosamine at the non-reducing end.</text>
        <dbReference type="EC" id="4.2.2.29"/>
    </reaction>
</comment>
<comment type="caution">
    <text evidence="8">The sequence shown here is derived from an EMBL/GenBank/DDBJ whole genome shotgun (WGS) entry which is preliminary data.</text>
</comment>
<protein>
    <recommendedName>
        <fullName evidence="7">Endolytic murein transglycosylase</fullName>
        <ecNumber evidence="7">4.2.2.29</ecNumber>
    </recommendedName>
    <alternativeName>
        <fullName evidence="7">Peptidoglycan lytic transglycosylase</fullName>
    </alternativeName>
    <alternativeName>
        <fullName evidence="7">Peptidoglycan polymerization terminase</fullName>
    </alternativeName>
</protein>
<dbReference type="InterPro" id="IPR003770">
    <property type="entry name" value="MLTG-like"/>
</dbReference>
<dbReference type="CDD" id="cd08010">
    <property type="entry name" value="MltG_like"/>
    <property type="match status" value="1"/>
</dbReference>
<dbReference type="PANTHER" id="PTHR30518:SF2">
    <property type="entry name" value="ENDOLYTIC MUREIN TRANSGLYCOSYLASE"/>
    <property type="match status" value="1"/>
</dbReference>
<dbReference type="Proteomes" id="UP001157911">
    <property type="component" value="Unassembled WGS sequence"/>
</dbReference>
<keyword evidence="1 7" id="KW-1003">Cell membrane</keyword>
<gene>
    <name evidence="7" type="primary">mltG</name>
    <name evidence="8" type="ORF">SAMN06265339_0826</name>
</gene>
<evidence type="ECO:0000256" key="2">
    <source>
        <dbReference type="ARBA" id="ARBA00022692"/>
    </source>
</evidence>
<proteinExistence type="inferred from homology"/>
<dbReference type="EMBL" id="FXUB01000002">
    <property type="protein sequence ID" value="SMP10602.1"/>
    <property type="molecule type" value="Genomic_DNA"/>
</dbReference>
<dbReference type="NCBIfam" id="TIGR00247">
    <property type="entry name" value="endolytic transglycosylase MltG"/>
    <property type="match status" value="1"/>
</dbReference>
<keyword evidence="3 7" id="KW-1133">Transmembrane helix</keyword>
<evidence type="ECO:0000256" key="4">
    <source>
        <dbReference type="ARBA" id="ARBA00023136"/>
    </source>
</evidence>
<evidence type="ECO:0000313" key="9">
    <source>
        <dbReference type="Proteomes" id="UP001157911"/>
    </source>
</evidence>
<sequence length="337" mass="38712">MKKLLPFLAVLLFISTFITYALRDFLFPKEVNVKLKIKKGESVKQVIERLKEQNVISHVLPVYIWVKLKKLKVKEGCYEFSGKLTAGEILEEFTKGHPCLVSFTIRPGDDLFSVDKTLSQTGICSKGEVLKLSKDKDFLKKLNIPFLEGYLFPDTYKVAQEANCRKALSVPVKEFKDRVYPLFEGYNPPPLVKKALKKVTLPKILIVASIIEKETSNEKEKPLIASVIYNRLTKGMKLQCDPTVFYAYKMAGIEKKRLHRGDVDFPSPYNTYYVRGLPPTPICNPSLSSIKAAMYPAKTQYLYFVAYGNKHLFSKSYNQHLKLIREIYRYGKAVRNR</sequence>
<reference evidence="8 9" key="1">
    <citation type="submission" date="2017-05" db="EMBL/GenBank/DDBJ databases">
        <authorList>
            <person name="Varghese N."/>
            <person name="Submissions S."/>
        </authorList>
    </citation>
    <scope>NUCLEOTIDE SEQUENCE [LARGE SCALE GENOMIC DNA]</scope>
    <source>
        <strain evidence="8 9">DSM 15522</strain>
    </source>
</reference>
<dbReference type="PANTHER" id="PTHR30518">
    <property type="entry name" value="ENDOLYTIC MUREIN TRANSGLYCOSYLASE"/>
    <property type="match status" value="1"/>
</dbReference>
<dbReference type="Gene3D" id="3.30.1490.480">
    <property type="entry name" value="Endolytic murein transglycosylase"/>
    <property type="match status" value="1"/>
</dbReference>
<comment type="function">
    <text evidence="7">Functions as a peptidoglycan terminase that cleaves nascent peptidoglycan strands endolytically to terminate their elongation.</text>
</comment>
<dbReference type="EC" id="4.2.2.29" evidence="7"/>
<keyword evidence="6 7" id="KW-0961">Cell wall biogenesis/degradation</keyword>
<accession>A0ABY1NIB6</accession>